<reference evidence="2 3" key="1">
    <citation type="submission" date="2018-07" db="EMBL/GenBank/DDBJ databases">
        <title>Diversity of Mesorhizobium strains in Brazil.</title>
        <authorList>
            <person name="Helene L.C.F."/>
            <person name="Dall'Agnol R."/>
            <person name="Delamuta J.R.M."/>
            <person name="Hungria M."/>
        </authorList>
    </citation>
    <scope>NUCLEOTIDE SEQUENCE [LARGE SCALE GENOMIC DNA]</scope>
    <source>
        <strain evidence="2 3">CNPSo 3140</strain>
    </source>
</reference>
<gene>
    <name evidence="2" type="ORF">DPM35_07620</name>
</gene>
<sequence>MADLDAAMRRFAEAWAGGDIAVLEAVLSPSYTHTDAFGEFHDRSSWLEYAQRRTGRTTRIGFRSLRRRLVGDVAIVTGINDIEGSGALSASDHSDFTIQRKAIPHLSLCRWGPTCL</sequence>
<accession>A0A330GVR1</accession>
<dbReference type="Gene3D" id="3.10.450.50">
    <property type="match status" value="1"/>
</dbReference>
<protein>
    <recommendedName>
        <fullName evidence="1">DUF4440 domain-containing protein</fullName>
    </recommendedName>
</protein>
<dbReference type="AlphaFoldDB" id="A0A330GVR1"/>
<organism evidence="2 3">
    <name type="scientific">Mesorhizobium atlanticum</name>
    <dbReference type="NCBI Taxonomy" id="2233532"/>
    <lineage>
        <taxon>Bacteria</taxon>
        <taxon>Pseudomonadati</taxon>
        <taxon>Pseudomonadota</taxon>
        <taxon>Alphaproteobacteria</taxon>
        <taxon>Hyphomicrobiales</taxon>
        <taxon>Phyllobacteriaceae</taxon>
        <taxon>Mesorhizobium</taxon>
    </lineage>
</organism>
<dbReference type="Pfam" id="PF14534">
    <property type="entry name" value="DUF4440"/>
    <property type="match status" value="1"/>
</dbReference>
<evidence type="ECO:0000259" key="1">
    <source>
        <dbReference type="Pfam" id="PF14534"/>
    </source>
</evidence>
<proteinExistence type="predicted"/>
<keyword evidence="3" id="KW-1185">Reference proteome</keyword>
<comment type="caution">
    <text evidence="2">The sequence shown here is derived from an EMBL/GenBank/DDBJ whole genome shotgun (WGS) entry which is preliminary data.</text>
</comment>
<evidence type="ECO:0000313" key="2">
    <source>
        <dbReference type="EMBL" id="RAZ78429.1"/>
    </source>
</evidence>
<dbReference type="InterPro" id="IPR027843">
    <property type="entry name" value="DUF4440"/>
</dbReference>
<feature type="domain" description="DUF4440" evidence="1">
    <location>
        <begin position="6"/>
        <end position="86"/>
    </location>
</feature>
<dbReference type="SUPFAM" id="SSF54427">
    <property type="entry name" value="NTF2-like"/>
    <property type="match status" value="1"/>
</dbReference>
<evidence type="ECO:0000313" key="3">
    <source>
        <dbReference type="Proteomes" id="UP000251956"/>
    </source>
</evidence>
<name>A0A330GVR1_9HYPH</name>
<dbReference type="EMBL" id="QMBQ01000002">
    <property type="protein sequence ID" value="RAZ78429.1"/>
    <property type="molecule type" value="Genomic_DNA"/>
</dbReference>
<dbReference type="InterPro" id="IPR032710">
    <property type="entry name" value="NTF2-like_dom_sf"/>
</dbReference>
<dbReference type="Proteomes" id="UP000251956">
    <property type="component" value="Unassembled WGS sequence"/>
</dbReference>